<dbReference type="Proteomes" id="UP000323506">
    <property type="component" value="Chromosome A11"/>
</dbReference>
<name>A0A5D2ET56_GOSDA</name>
<evidence type="ECO:0000313" key="2">
    <source>
        <dbReference type="Proteomes" id="UP000323506"/>
    </source>
</evidence>
<keyword evidence="2" id="KW-1185">Reference proteome</keyword>
<proteinExistence type="predicted"/>
<organism evidence="1 2">
    <name type="scientific">Gossypium darwinii</name>
    <name type="common">Darwin's cotton</name>
    <name type="synonym">Gossypium barbadense var. darwinii</name>
    <dbReference type="NCBI Taxonomy" id="34276"/>
    <lineage>
        <taxon>Eukaryota</taxon>
        <taxon>Viridiplantae</taxon>
        <taxon>Streptophyta</taxon>
        <taxon>Embryophyta</taxon>
        <taxon>Tracheophyta</taxon>
        <taxon>Spermatophyta</taxon>
        <taxon>Magnoliopsida</taxon>
        <taxon>eudicotyledons</taxon>
        <taxon>Gunneridae</taxon>
        <taxon>Pentapetalae</taxon>
        <taxon>rosids</taxon>
        <taxon>malvids</taxon>
        <taxon>Malvales</taxon>
        <taxon>Malvaceae</taxon>
        <taxon>Malvoideae</taxon>
        <taxon>Gossypium</taxon>
    </lineage>
</organism>
<dbReference type="EMBL" id="CM017698">
    <property type="protein sequence ID" value="TYG96239.1"/>
    <property type="molecule type" value="Genomic_DNA"/>
</dbReference>
<sequence length="103" mass="12165">MDWTRICWNLKQSSKQKQEACAASLDACGRNKTELQEKTKKQKPRTREWSIKLEWNSMFFIKIKTLACSHYIYQLLTEQNKSNTSPNVYLIPLNTLKLENLLL</sequence>
<protein>
    <submittedName>
        <fullName evidence="1">Uncharacterized protein</fullName>
    </submittedName>
</protein>
<accession>A0A5D2ET56</accession>
<evidence type="ECO:0000313" key="1">
    <source>
        <dbReference type="EMBL" id="TYG96239.1"/>
    </source>
</evidence>
<dbReference type="AlphaFoldDB" id="A0A5D2ET56"/>
<reference evidence="1 2" key="1">
    <citation type="submission" date="2019-06" db="EMBL/GenBank/DDBJ databases">
        <title>WGS assembly of Gossypium darwinii.</title>
        <authorList>
            <person name="Chen Z.J."/>
            <person name="Sreedasyam A."/>
            <person name="Ando A."/>
            <person name="Song Q."/>
            <person name="De L."/>
            <person name="Hulse-Kemp A."/>
            <person name="Ding M."/>
            <person name="Ye W."/>
            <person name="Kirkbride R."/>
            <person name="Jenkins J."/>
            <person name="Plott C."/>
            <person name="Lovell J."/>
            <person name="Lin Y.-M."/>
            <person name="Vaughn R."/>
            <person name="Liu B."/>
            <person name="Li W."/>
            <person name="Simpson S."/>
            <person name="Scheffler B."/>
            <person name="Saski C."/>
            <person name="Grover C."/>
            <person name="Hu G."/>
            <person name="Conover J."/>
            <person name="Carlson J."/>
            <person name="Shu S."/>
            <person name="Boston L."/>
            <person name="Williams M."/>
            <person name="Peterson D."/>
            <person name="Mcgee K."/>
            <person name="Jones D."/>
            <person name="Wendel J."/>
            <person name="Stelly D."/>
            <person name="Grimwood J."/>
            <person name="Schmutz J."/>
        </authorList>
    </citation>
    <scope>NUCLEOTIDE SEQUENCE [LARGE SCALE GENOMIC DNA]</scope>
    <source>
        <strain evidence="1">1808015.09</strain>
    </source>
</reference>
<gene>
    <name evidence="1" type="ORF">ES288_A11G333200v1</name>
</gene>